<sequence>MTTGPIADPGRLPVLGRESARELVQELAQAAADARTGILRVTGEPGGDIHIANGLVVTVESPGAPGVRELLARPGRTSSGLADLRLVAMMAALDGAFAITSGWIGACRWQDSPSGPPVVDSPVPPVPGVDPGWLLLETDRRLRALAHGRVSPHRNHLLLTDSGRLLLSSPDTGQWQPILLWVNGRRSCRDIAMLLCRALYAVTVDVVRMLDSGLLIIGPAEREPDVQPVRGGSARSMLPRRRRGASGINDTLPPRPPQAVRGLQRPLTVRKPERTS</sequence>
<accession>A0ABS1M6H6</accession>
<comment type="caution">
    <text evidence="2">The sequence shown here is derived from an EMBL/GenBank/DDBJ whole genome shotgun (WGS) entry which is preliminary data.</text>
</comment>
<proteinExistence type="predicted"/>
<protein>
    <submittedName>
        <fullName evidence="2">Uncharacterized protein</fullName>
    </submittedName>
</protein>
<evidence type="ECO:0000313" key="2">
    <source>
        <dbReference type="EMBL" id="MBL1074738.1"/>
    </source>
</evidence>
<evidence type="ECO:0000256" key="1">
    <source>
        <dbReference type="SAM" id="MobiDB-lite"/>
    </source>
</evidence>
<dbReference type="Proteomes" id="UP000602198">
    <property type="component" value="Unassembled WGS sequence"/>
</dbReference>
<keyword evidence="3" id="KW-1185">Reference proteome</keyword>
<dbReference type="EMBL" id="JAERRJ010000003">
    <property type="protein sequence ID" value="MBL1074738.1"/>
    <property type="molecule type" value="Genomic_DNA"/>
</dbReference>
<dbReference type="RefSeq" id="WP_201945939.1">
    <property type="nucleotide sequence ID" value="NZ_JAERRJ010000003.1"/>
</dbReference>
<evidence type="ECO:0000313" key="3">
    <source>
        <dbReference type="Proteomes" id="UP000602198"/>
    </source>
</evidence>
<gene>
    <name evidence="2" type="ORF">JK358_10045</name>
</gene>
<name>A0ABS1M6H6_9NOCA</name>
<feature type="region of interest" description="Disordered" evidence="1">
    <location>
        <begin position="225"/>
        <end position="276"/>
    </location>
</feature>
<reference evidence="2 3" key="1">
    <citation type="submission" date="2021-01" db="EMBL/GenBank/DDBJ databases">
        <title>WGS of actinomycetes isolated from Thailand.</title>
        <authorList>
            <person name="Thawai C."/>
        </authorList>
    </citation>
    <scope>NUCLEOTIDE SEQUENCE [LARGE SCALE GENOMIC DNA]</scope>
    <source>
        <strain evidence="2 3">LPG 2</strain>
    </source>
</reference>
<organism evidence="2 3">
    <name type="scientific">Nocardia acididurans</name>
    <dbReference type="NCBI Taxonomy" id="2802282"/>
    <lineage>
        <taxon>Bacteria</taxon>
        <taxon>Bacillati</taxon>
        <taxon>Actinomycetota</taxon>
        <taxon>Actinomycetes</taxon>
        <taxon>Mycobacteriales</taxon>
        <taxon>Nocardiaceae</taxon>
        <taxon>Nocardia</taxon>
    </lineage>
</organism>